<dbReference type="InterPro" id="IPR036162">
    <property type="entry name" value="Resolvase-like_N_sf"/>
</dbReference>
<dbReference type="Pfam" id="PF00239">
    <property type="entry name" value="Resolvase"/>
    <property type="match status" value="1"/>
</dbReference>
<organism evidence="7 8">
    <name type="scientific">Thiorhodococcus fuscus</name>
    <dbReference type="NCBI Taxonomy" id="527200"/>
    <lineage>
        <taxon>Bacteria</taxon>
        <taxon>Pseudomonadati</taxon>
        <taxon>Pseudomonadota</taxon>
        <taxon>Gammaproteobacteria</taxon>
        <taxon>Chromatiales</taxon>
        <taxon>Chromatiaceae</taxon>
        <taxon>Thiorhodococcus</taxon>
    </lineage>
</organism>
<keyword evidence="3" id="KW-0238">DNA-binding</keyword>
<dbReference type="PANTHER" id="PTHR30461:SF26">
    <property type="entry name" value="RESOLVASE HOMOLOG YNEB"/>
    <property type="match status" value="1"/>
</dbReference>
<dbReference type="InterPro" id="IPR006119">
    <property type="entry name" value="Resolv_N"/>
</dbReference>
<dbReference type="SUPFAM" id="SSF53041">
    <property type="entry name" value="Resolvase-like"/>
    <property type="match status" value="1"/>
</dbReference>
<feature type="active site" description="O-(5'-phospho-DNA)-serine intermediate" evidence="5">
    <location>
        <position position="12"/>
    </location>
</feature>
<dbReference type="Pfam" id="PF02796">
    <property type="entry name" value="HTH_7"/>
    <property type="match status" value="1"/>
</dbReference>
<keyword evidence="8" id="KW-1185">Reference proteome</keyword>
<keyword evidence="4" id="KW-0233">DNA recombination</keyword>
<dbReference type="Proteomes" id="UP001597337">
    <property type="component" value="Unassembled WGS sequence"/>
</dbReference>
<name>A0ABW4Y6A8_9GAMM</name>
<dbReference type="InterPro" id="IPR006120">
    <property type="entry name" value="Resolvase_HTH_dom"/>
</dbReference>
<dbReference type="RefSeq" id="WP_386024056.1">
    <property type="nucleotide sequence ID" value="NZ_JBHUHX010000009.1"/>
</dbReference>
<dbReference type="PANTHER" id="PTHR30461">
    <property type="entry name" value="DNA-INVERTASE FROM LAMBDOID PROPHAGE"/>
    <property type="match status" value="1"/>
</dbReference>
<comment type="similarity">
    <text evidence="1">Belongs to the site-specific recombinase resolvase family.</text>
</comment>
<dbReference type="PROSITE" id="PS51736">
    <property type="entry name" value="RECOMBINASES_3"/>
    <property type="match status" value="1"/>
</dbReference>
<sequence>MSGQQVGYIRVSSVDQNSDRQLVDVELDKTFTEKASGKNTAGRPILAQCLAYVREGDTIHVHSIDRLARNLAELQSLVDDLVSCGVSVQFHKENLTFQAGAGDPMQRLMLQMMGAFAEFERSMIRERQREGIAEAKRQGKQIGRARKLDDDQIAAVRERIAKGENKKAIAADLGISRQTLYSALG</sequence>
<evidence type="ECO:0000259" key="6">
    <source>
        <dbReference type="PROSITE" id="PS51736"/>
    </source>
</evidence>
<evidence type="ECO:0000313" key="7">
    <source>
        <dbReference type="EMBL" id="MFD2111179.1"/>
    </source>
</evidence>
<evidence type="ECO:0000256" key="5">
    <source>
        <dbReference type="PROSITE-ProRule" id="PRU10137"/>
    </source>
</evidence>
<comment type="caution">
    <text evidence="7">The sequence shown here is derived from an EMBL/GenBank/DDBJ whole genome shotgun (WGS) entry which is preliminary data.</text>
</comment>
<accession>A0ABW4Y6A8</accession>
<dbReference type="PROSITE" id="PS00397">
    <property type="entry name" value="RECOMBINASES_1"/>
    <property type="match status" value="1"/>
</dbReference>
<dbReference type="CDD" id="cd03768">
    <property type="entry name" value="SR_ResInv"/>
    <property type="match status" value="1"/>
</dbReference>
<dbReference type="InterPro" id="IPR009057">
    <property type="entry name" value="Homeodomain-like_sf"/>
</dbReference>
<dbReference type="SUPFAM" id="SSF46689">
    <property type="entry name" value="Homeodomain-like"/>
    <property type="match status" value="1"/>
</dbReference>
<evidence type="ECO:0000256" key="3">
    <source>
        <dbReference type="ARBA" id="ARBA00023125"/>
    </source>
</evidence>
<feature type="domain" description="Resolvase/invertase-type recombinase catalytic" evidence="6">
    <location>
        <begin position="4"/>
        <end position="139"/>
    </location>
</feature>
<reference evidence="8" key="1">
    <citation type="journal article" date="2019" name="Int. J. Syst. Evol. Microbiol.">
        <title>The Global Catalogue of Microorganisms (GCM) 10K type strain sequencing project: providing services to taxonomists for standard genome sequencing and annotation.</title>
        <authorList>
            <consortium name="The Broad Institute Genomics Platform"/>
            <consortium name="The Broad Institute Genome Sequencing Center for Infectious Disease"/>
            <person name="Wu L."/>
            <person name="Ma J."/>
        </authorList>
    </citation>
    <scope>NUCLEOTIDE SEQUENCE [LARGE SCALE GENOMIC DNA]</scope>
    <source>
        <strain evidence="8">KACC 12597</strain>
    </source>
</reference>
<evidence type="ECO:0000256" key="2">
    <source>
        <dbReference type="ARBA" id="ARBA00022908"/>
    </source>
</evidence>
<dbReference type="InterPro" id="IPR006118">
    <property type="entry name" value="Recombinase_CS"/>
</dbReference>
<dbReference type="EMBL" id="JBHUHX010000009">
    <property type="protein sequence ID" value="MFD2111179.1"/>
    <property type="molecule type" value="Genomic_DNA"/>
</dbReference>
<dbReference type="Gene3D" id="3.40.50.1390">
    <property type="entry name" value="Resolvase, N-terminal catalytic domain"/>
    <property type="match status" value="1"/>
</dbReference>
<protein>
    <submittedName>
        <fullName evidence="7">Recombinase family protein</fullName>
    </submittedName>
</protein>
<gene>
    <name evidence="7" type="ORF">ACFSJC_04895</name>
</gene>
<keyword evidence="2" id="KW-0229">DNA integration</keyword>
<dbReference type="CDD" id="cd00569">
    <property type="entry name" value="HTH_Hin_like"/>
    <property type="match status" value="1"/>
</dbReference>
<dbReference type="InterPro" id="IPR050639">
    <property type="entry name" value="SSR_resolvase"/>
</dbReference>
<evidence type="ECO:0000256" key="4">
    <source>
        <dbReference type="ARBA" id="ARBA00023172"/>
    </source>
</evidence>
<proteinExistence type="inferred from homology"/>
<dbReference type="SMART" id="SM00857">
    <property type="entry name" value="Resolvase"/>
    <property type="match status" value="1"/>
</dbReference>
<evidence type="ECO:0000256" key="1">
    <source>
        <dbReference type="ARBA" id="ARBA00009913"/>
    </source>
</evidence>
<evidence type="ECO:0000313" key="8">
    <source>
        <dbReference type="Proteomes" id="UP001597337"/>
    </source>
</evidence>
<dbReference type="Gene3D" id="1.10.10.60">
    <property type="entry name" value="Homeodomain-like"/>
    <property type="match status" value="1"/>
</dbReference>